<evidence type="ECO:0000313" key="2">
    <source>
        <dbReference type="Proteomes" id="UP000828048"/>
    </source>
</evidence>
<name>A0ACB7Y695_9ERIC</name>
<dbReference type="EMBL" id="CM037157">
    <property type="protein sequence ID" value="KAH7848940.1"/>
    <property type="molecule type" value="Genomic_DNA"/>
</dbReference>
<reference evidence="1 2" key="1">
    <citation type="journal article" date="2021" name="Hortic Res">
        <title>High-quality reference genome and annotation aids understanding of berry development for evergreen blueberry (Vaccinium darrowii).</title>
        <authorList>
            <person name="Yu J."/>
            <person name="Hulse-Kemp A.M."/>
            <person name="Babiker E."/>
            <person name="Staton M."/>
        </authorList>
    </citation>
    <scope>NUCLEOTIDE SEQUENCE [LARGE SCALE GENOMIC DNA]</scope>
    <source>
        <strain evidence="2">cv. NJ 8807/NJ 8810</strain>
        <tissue evidence="1">Young leaf</tissue>
    </source>
</reference>
<organism evidence="1 2">
    <name type="scientific">Vaccinium darrowii</name>
    <dbReference type="NCBI Taxonomy" id="229202"/>
    <lineage>
        <taxon>Eukaryota</taxon>
        <taxon>Viridiplantae</taxon>
        <taxon>Streptophyta</taxon>
        <taxon>Embryophyta</taxon>
        <taxon>Tracheophyta</taxon>
        <taxon>Spermatophyta</taxon>
        <taxon>Magnoliopsida</taxon>
        <taxon>eudicotyledons</taxon>
        <taxon>Gunneridae</taxon>
        <taxon>Pentapetalae</taxon>
        <taxon>asterids</taxon>
        <taxon>Ericales</taxon>
        <taxon>Ericaceae</taxon>
        <taxon>Vaccinioideae</taxon>
        <taxon>Vaccinieae</taxon>
        <taxon>Vaccinium</taxon>
    </lineage>
</organism>
<proteinExistence type="predicted"/>
<sequence>MARRGKEMNKDEEGTEHHHEEQPWGTLEELLLACAVNRHGAKSWDSIAKELQKRASNSSHHAYSPPNCQRRYRDLRRRFSAVDGGCDDDDDIDTSLVDELKKLRVAELRRDVERRDISIELLELKVKRLEEEREQRKEEGSEKTDRPDELDNREPEGTTRRERPGSGDDNDNQSFNESNTTSYRTCENRSQEPDESEVKQGSGEPSSVREEVGPVEKGSLSLESKREKKRRRRSGKDEAEGGKLVSAKEIVSKSQPLIKILVILRSHKNGSLFERRLRSQETEKYKKMIRQHMDLQTVQSRMARGFYLNNKKFFRDLFLLFTNAIIFFPTTSPHHIAALQLRLLLAKHMTTTTPPPAKPDPGPNQTAPPRSKPEKPVAKSRQPGNNPVLPHKSERGKKQNVSRQTSTNPVPKKSEPSKNELGSLHARPKLERIEAKSYSNRVSTGSKALEDNKSFKKKLVKERPELSRRSVRVGSGYLERENKKSPRKEDSCSSGGGEGGGNGGEKEKKRGERGRNNSRGNKGRPPSKSPMWRGKRGRREGGELPPVVDSGRPRKRSKR</sequence>
<accession>A0ACB7Y695</accession>
<protein>
    <submittedName>
        <fullName evidence="1">Uncharacterized protein</fullName>
    </submittedName>
</protein>
<dbReference type="Proteomes" id="UP000828048">
    <property type="component" value="Chromosome 7"/>
</dbReference>
<comment type="caution">
    <text evidence="1">The sequence shown here is derived from an EMBL/GenBank/DDBJ whole genome shotgun (WGS) entry which is preliminary data.</text>
</comment>
<evidence type="ECO:0000313" key="1">
    <source>
        <dbReference type="EMBL" id="KAH7848940.1"/>
    </source>
</evidence>
<keyword evidence="2" id="KW-1185">Reference proteome</keyword>
<gene>
    <name evidence="1" type="ORF">Vadar_010591</name>
</gene>